<sequence>MDSTDNTVYHYTSPSGLLGIVDNGEDSKNAKLWFTRWDSLNDKNERYDIQEVLKEYKELKGDDIREEFQDAIQELIDTEVDEWELSAEPVTIDANERIVSEMDSKNVYICSFSTDGDSLPMWNYYSKSSRYEGYALGIDFVKWENIENPYGYMLNKYQIIYQEEDKRKKLDEILLKCEQSLEIFKKRRDPEDVKPEDIERVKRDLSLSIAELQFCFKDEHFSHEKEVRVILRIPKDKDISNGLPTKYWTGNGYIIPYVEASVPKEAITSVTVGPLLEKELAEKNVKEMMESRGYSCKVHTSEVPIRF</sequence>
<dbReference type="Proteomes" id="UP000783588">
    <property type="component" value="Unassembled WGS sequence"/>
</dbReference>
<organism evidence="1 2">
    <name type="scientific">Butyricicoccus intestinisimiae</name>
    <dbReference type="NCBI Taxonomy" id="2841509"/>
    <lineage>
        <taxon>Bacteria</taxon>
        <taxon>Bacillati</taxon>
        <taxon>Bacillota</taxon>
        <taxon>Clostridia</taxon>
        <taxon>Eubacteriales</taxon>
        <taxon>Butyricicoccaceae</taxon>
        <taxon>Butyricicoccus</taxon>
    </lineage>
</organism>
<dbReference type="RefSeq" id="WP_216468874.1">
    <property type="nucleotide sequence ID" value="NZ_JAHLQI010000001.1"/>
</dbReference>
<proteinExistence type="predicted"/>
<evidence type="ECO:0000313" key="2">
    <source>
        <dbReference type="Proteomes" id="UP000783588"/>
    </source>
</evidence>
<comment type="caution">
    <text evidence="1">The sequence shown here is derived from an EMBL/GenBank/DDBJ whole genome shotgun (WGS) entry which is preliminary data.</text>
</comment>
<keyword evidence="2" id="KW-1185">Reference proteome</keyword>
<dbReference type="InterPro" id="IPR021352">
    <property type="entry name" value="DUF2971"/>
</dbReference>
<evidence type="ECO:0000313" key="1">
    <source>
        <dbReference type="EMBL" id="MBU5489267.1"/>
    </source>
</evidence>
<protein>
    <submittedName>
        <fullName evidence="1">DUF2971 domain-containing protein</fullName>
    </submittedName>
</protein>
<dbReference type="EMBL" id="JAHLQI010000001">
    <property type="protein sequence ID" value="MBU5489267.1"/>
    <property type="molecule type" value="Genomic_DNA"/>
</dbReference>
<accession>A0ABS6ENV1</accession>
<gene>
    <name evidence="1" type="ORF">KQI75_01260</name>
</gene>
<name>A0ABS6ENV1_9FIRM</name>
<reference evidence="1 2" key="1">
    <citation type="submission" date="2021-06" db="EMBL/GenBank/DDBJ databases">
        <authorList>
            <person name="Sun Q."/>
            <person name="Li D."/>
        </authorList>
    </citation>
    <scope>NUCLEOTIDE SEQUENCE [LARGE SCALE GENOMIC DNA]</scope>
    <source>
        <strain evidence="1 2">MSJd-7</strain>
    </source>
</reference>
<dbReference type="Pfam" id="PF11185">
    <property type="entry name" value="DUF2971"/>
    <property type="match status" value="1"/>
</dbReference>